<proteinExistence type="predicted"/>
<gene>
    <name evidence="1" type="ORF">XELAEV_18012413mg</name>
</gene>
<organism evidence="1 2">
    <name type="scientific">Xenopus laevis</name>
    <name type="common">African clawed frog</name>
    <dbReference type="NCBI Taxonomy" id="8355"/>
    <lineage>
        <taxon>Eukaryota</taxon>
        <taxon>Metazoa</taxon>
        <taxon>Chordata</taxon>
        <taxon>Craniata</taxon>
        <taxon>Vertebrata</taxon>
        <taxon>Euteleostomi</taxon>
        <taxon>Amphibia</taxon>
        <taxon>Batrachia</taxon>
        <taxon>Anura</taxon>
        <taxon>Pipoidea</taxon>
        <taxon>Pipidae</taxon>
        <taxon>Xenopodinae</taxon>
        <taxon>Xenopus</taxon>
        <taxon>Xenopus</taxon>
    </lineage>
</organism>
<sequence length="84" mass="9722">MFLLFLKIRGNLFPPFLTSKYLIRLSLAVAVYCYSMGRMDFNCMFINIQEFYDKQILSAGNPSRFPNSIYNKSALFCDIVLSSI</sequence>
<evidence type="ECO:0000313" key="1">
    <source>
        <dbReference type="EMBL" id="OCT94723.1"/>
    </source>
</evidence>
<name>A0A974DML4_XENLA</name>
<accession>A0A974DML4</accession>
<dbReference type="EMBL" id="CM004468">
    <property type="protein sequence ID" value="OCT94723.1"/>
    <property type="molecule type" value="Genomic_DNA"/>
</dbReference>
<dbReference type="Proteomes" id="UP000694892">
    <property type="component" value="Chromosome 2L"/>
</dbReference>
<reference evidence="2" key="1">
    <citation type="journal article" date="2016" name="Nature">
        <title>Genome evolution in the allotetraploid frog Xenopus laevis.</title>
        <authorList>
            <person name="Session A.M."/>
            <person name="Uno Y."/>
            <person name="Kwon T."/>
            <person name="Chapman J.A."/>
            <person name="Toyoda A."/>
            <person name="Takahashi S."/>
            <person name="Fukui A."/>
            <person name="Hikosaka A."/>
            <person name="Suzuki A."/>
            <person name="Kondo M."/>
            <person name="van Heeringen S.J."/>
            <person name="Quigley I."/>
            <person name="Heinz S."/>
            <person name="Ogino H."/>
            <person name="Ochi H."/>
            <person name="Hellsten U."/>
            <person name="Lyons J.B."/>
            <person name="Simakov O."/>
            <person name="Putnam N."/>
            <person name="Stites J."/>
            <person name="Kuroki Y."/>
            <person name="Tanaka T."/>
            <person name="Michiue T."/>
            <person name="Watanabe M."/>
            <person name="Bogdanovic O."/>
            <person name="Lister R."/>
            <person name="Georgiou G."/>
            <person name="Paranjpe S.S."/>
            <person name="van Kruijsbergen I."/>
            <person name="Shu S."/>
            <person name="Carlson J."/>
            <person name="Kinoshita T."/>
            <person name="Ohta Y."/>
            <person name="Mawaribuchi S."/>
            <person name="Jenkins J."/>
            <person name="Grimwood J."/>
            <person name="Schmutz J."/>
            <person name="Mitros T."/>
            <person name="Mozaffari S.V."/>
            <person name="Suzuki Y."/>
            <person name="Haramoto Y."/>
            <person name="Yamamoto T.S."/>
            <person name="Takagi C."/>
            <person name="Heald R."/>
            <person name="Miller K."/>
            <person name="Haudenschild C."/>
            <person name="Kitzman J."/>
            <person name="Nakayama T."/>
            <person name="Izutsu Y."/>
            <person name="Robert J."/>
            <person name="Fortriede J."/>
            <person name="Burns K."/>
            <person name="Lotay V."/>
            <person name="Karimi K."/>
            <person name="Yasuoka Y."/>
            <person name="Dichmann D.S."/>
            <person name="Flajnik M.F."/>
            <person name="Houston D.W."/>
            <person name="Shendure J."/>
            <person name="DuPasquier L."/>
            <person name="Vize P.D."/>
            <person name="Zorn A.M."/>
            <person name="Ito M."/>
            <person name="Marcotte E.M."/>
            <person name="Wallingford J.B."/>
            <person name="Ito Y."/>
            <person name="Asashima M."/>
            <person name="Ueno N."/>
            <person name="Matsuda Y."/>
            <person name="Veenstra G.J."/>
            <person name="Fujiyama A."/>
            <person name="Harland R.M."/>
            <person name="Taira M."/>
            <person name="Rokhsar D.S."/>
        </authorList>
    </citation>
    <scope>NUCLEOTIDE SEQUENCE [LARGE SCALE GENOMIC DNA]</scope>
    <source>
        <strain evidence="2">J</strain>
    </source>
</reference>
<evidence type="ECO:0000313" key="2">
    <source>
        <dbReference type="Proteomes" id="UP000694892"/>
    </source>
</evidence>
<protein>
    <submittedName>
        <fullName evidence="1">Uncharacterized protein</fullName>
    </submittedName>
</protein>
<dbReference type="AlphaFoldDB" id="A0A974DML4"/>